<gene>
    <name evidence="5" type="ORF">SAMN05216174_101366</name>
</gene>
<evidence type="ECO:0000313" key="6">
    <source>
        <dbReference type="Proteomes" id="UP000199501"/>
    </source>
</evidence>
<dbReference type="InterPro" id="IPR055170">
    <property type="entry name" value="GFO_IDH_MocA-like_dom"/>
</dbReference>
<dbReference type="RefSeq" id="WP_091447471.1">
    <property type="nucleotide sequence ID" value="NZ_FMZZ01000001.1"/>
</dbReference>
<dbReference type="Pfam" id="PF01408">
    <property type="entry name" value="GFO_IDH_MocA"/>
    <property type="match status" value="1"/>
</dbReference>
<dbReference type="Gene3D" id="3.40.50.720">
    <property type="entry name" value="NAD(P)-binding Rossmann-like Domain"/>
    <property type="match status" value="1"/>
</dbReference>
<feature type="domain" description="GFO/IDH/MocA-like oxidoreductase" evidence="4">
    <location>
        <begin position="134"/>
        <end position="252"/>
    </location>
</feature>
<dbReference type="GO" id="GO:0016491">
    <property type="term" value="F:oxidoreductase activity"/>
    <property type="evidence" value="ECO:0007669"/>
    <property type="project" value="UniProtKB-KW"/>
</dbReference>
<keyword evidence="2" id="KW-0560">Oxidoreductase</keyword>
<dbReference type="InterPro" id="IPR000683">
    <property type="entry name" value="Gfo/Idh/MocA-like_OxRdtase_N"/>
</dbReference>
<dbReference type="GO" id="GO:0000166">
    <property type="term" value="F:nucleotide binding"/>
    <property type="evidence" value="ECO:0007669"/>
    <property type="project" value="InterPro"/>
</dbReference>
<dbReference type="OrthoDB" id="256869at2"/>
<organism evidence="5 6">
    <name type="scientific">Actinokineospora iranica</name>
    <dbReference type="NCBI Taxonomy" id="1271860"/>
    <lineage>
        <taxon>Bacteria</taxon>
        <taxon>Bacillati</taxon>
        <taxon>Actinomycetota</taxon>
        <taxon>Actinomycetes</taxon>
        <taxon>Pseudonocardiales</taxon>
        <taxon>Pseudonocardiaceae</taxon>
        <taxon>Actinokineospora</taxon>
    </lineage>
</organism>
<accession>A0A1G6JE26</accession>
<evidence type="ECO:0000259" key="3">
    <source>
        <dbReference type="Pfam" id="PF01408"/>
    </source>
</evidence>
<sequence length="350" mass="36935">MATESRVAVIGYGLAGSAFHAPFIAATEGLRLAAVVTSAPARAAEVAARYPETVVLASVDDLWRRADEFDLVVVASPNRFHVEQAEAALAAGLSVVVDKPVAATGRGVRRLVEAADQAGLLFTVFQNRRWDGDFRTVRRLVDDGALGVVNRFESRFERAATTVRAGWKASADPAAMANIVYDLGSHLVDQAIVLFGAPVSVYAETRTPRAEVPVPEDATVLLTHASGVRSYLRMSNASMPVAPRFAVAGLRAGYRCWGLDPQEKASRAGIAPTAPGFGVYPRPQWGELLTEAGTQTVPTLDGDYLAFYGAVSACLRGEGPPPVPPAESVTLVDTIDAAIRSAGSGKPVPL</sequence>
<name>A0A1G6JE26_9PSEU</name>
<dbReference type="STRING" id="1271860.SAMN05216174_101366"/>
<reference evidence="6" key="1">
    <citation type="submission" date="2016-10" db="EMBL/GenBank/DDBJ databases">
        <authorList>
            <person name="Varghese N."/>
            <person name="Submissions S."/>
        </authorList>
    </citation>
    <scope>NUCLEOTIDE SEQUENCE [LARGE SCALE GENOMIC DNA]</scope>
    <source>
        <strain evidence="6">IBRC-M 10403</strain>
    </source>
</reference>
<dbReference type="Proteomes" id="UP000199501">
    <property type="component" value="Unassembled WGS sequence"/>
</dbReference>
<dbReference type="InterPro" id="IPR051317">
    <property type="entry name" value="Gfo/Idh/MocA_oxidoreduct"/>
</dbReference>
<dbReference type="SUPFAM" id="SSF55347">
    <property type="entry name" value="Glyceraldehyde-3-phosphate dehydrogenase-like, C-terminal domain"/>
    <property type="match status" value="1"/>
</dbReference>
<dbReference type="InterPro" id="IPR036291">
    <property type="entry name" value="NAD(P)-bd_dom_sf"/>
</dbReference>
<evidence type="ECO:0000256" key="2">
    <source>
        <dbReference type="ARBA" id="ARBA00023002"/>
    </source>
</evidence>
<keyword evidence="6" id="KW-1185">Reference proteome</keyword>
<dbReference type="EMBL" id="FMZZ01000001">
    <property type="protein sequence ID" value="SDC17018.1"/>
    <property type="molecule type" value="Genomic_DNA"/>
</dbReference>
<dbReference type="Pfam" id="PF22725">
    <property type="entry name" value="GFO_IDH_MocA_C3"/>
    <property type="match status" value="1"/>
</dbReference>
<comment type="similarity">
    <text evidence="1">Belongs to the Gfo/Idh/MocA family.</text>
</comment>
<dbReference type="PANTHER" id="PTHR43708">
    <property type="entry name" value="CONSERVED EXPRESSED OXIDOREDUCTASE (EUROFUNG)"/>
    <property type="match status" value="1"/>
</dbReference>
<evidence type="ECO:0000313" key="5">
    <source>
        <dbReference type="EMBL" id="SDC17018.1"/>
    </source>
</evidence>
<dbReference type="PANTHER" id="PTHR43708:SF5">
    <property type="entry name" value="CONSERVED EXPRESSED OXIDOREDUCTASE (EUROFUNG)-RELATED"/>
    <property type="match status" value="1"/>
</dbReference>
<dbReference type="AlphaFoldDB" id="A0A1G6JE26"/>
<protein>
    <submittedName>
        <fullName evidence="5">Predicted dehydrogenase</fullName>
    </submittedName>
</protein>
<evidence type="ECO:0000256" key="1">
    <source>
        <dbReference type="ARBA" id="ARBA00010928"/>
    </source>
</evidence>
<feature type="domain" description="Gfo/Idh/MocA-like oxidoreductase N-terminal" evidence="3">
    <location>
        <begin position="6"/>
        <end position="124"/>
    </location>
</feature>
<proteinExistence type="inferred from homology"/>
<dbReference type="SUPFAM" id="SSF51735">
    <property type="entry name" value="NAD(P)-binding Rossmann-fold domains"/>
    <property type="match status" value="1"/>
</dbReference>
<evidence type="ECO:0000259" key="4">
    <source>
        <dbReference type="Pfam" id="PF22725"/>
    </source>
</evidence>
<dbReference type="Gene3D" id="3.30.360.10">
    <property type="entry name" value="Dihydrodipicolinate Reductase, domain 2"/>
    <property type="match status" value="1"/>
</dbReference>